<protein>
    <submittedName>
        <fullName evidence="1">Uncharacterized protein</fullName>
    </submittedName>
</protein>
<evidence type="ECO:0000313" key="1">
    <source>
        <dbReference type="EMBL" id="WVZ86710.1"/>
    </source>
</evidence>
<gene>
    <name evidence="1" type="ORF">U9M48_033454</name>
</gene>
<accession>A0AAQ3X6M0</accession>
<sequence>MARVIKERFGLDLDGAETRRRDV</sequence>
<reference evidence="1 2" key="1">
    <citation type="submission" date="2024-02" db="EMBL/GenBank/DDBJ databases">
        <title>High-quality chromosome-scale genome assembly of Pensacola bahiagrass (Paspalum notatum Flugge var. saurae).</title>
        <authorList>
            <person name="Vega J.M."/>
            <person name="Podio M."/>
            <person name="Orjuela J."/>
            <person name="Siena L.A."/>
            <person name="Pessino S.C."/>
            <person name="Combes M.C."/>
            <person name="Mariac C."/>
            <person name="Albertini E."/>
            <person name="Pupilli F."/>
            <person name="Ortiz J.P.A."/>
            <person name="Leblanc O."/>
        </authorList>
    </citation>
    <scope>NUCLEOTIDE SEQUENCE [LARGE SCALE GENOMIC DNA]</scope>
    <source>
        <strain evidence="1">R1</strain>
        <tissue evidence="1">Leaf</tissue>
    </source>
</reference>
<evidence type="ECO:0000313" key="2">
    <source>
        <dbReference type="Proteomes" id="UP001341281"/>
    </source>
</evidence>
<proteinExistence type="predicted"/>
<keyword evidence="2" id="KW-1185">Reference proteome</keyword>
<dbReference type="EMBL" id="CP144751">
    <property type="protein sequence ID" value="WVZ86710.1"/>
    <property type="molecule type" value="Genomic_DNA"/>
</dbReference>
<dbReference type="Proteomes" id="UP001341281">
    <property type="component" value="Chromosome 07"/>
</dbReference>
<dbReference type="AlphaFoldDB" id="A0AAQ3X6M0"/>
<organism evidence="1 2">
    <name type="scientific">Paspalum notatum var. saurae</name>
    <dbReference type="NCBI Taxonomy" id="547442"/>
    <lineage>
        <taxon>Eukaryota</taxon>
        <taxon>Viridiplantae</taxon>
        <taxon>Streptophyta</taxon>
        <taxon>Embryophyta</taxon>
        <taxon>Tracheophyta</taxon>
        <taxon>Spermatophyta</taxon>
        <taxon>Magnoliopsida</taxon>
        <taxon>Liliopsida</taxon>
        <taxon>Poales</taxon>
        <taxon>Poaceae</taxon>
        <taxon>PACMAD clade</taxon>
        <taxon>Panicoideae</taxon>
        <taxon>Andropogonodae</taxon>
        <taxon>Paspaleae</taxon>
        <taxon>Paspalinae</taxon>
        <taxon>Paspalum</taxon>
    </lineage>
</organism>
<name>A0AAQ3X6M0_PASNO</name>